<dbReference type="PANTHER" id="PTHR32071">
    <property type="entry name" value="TRANSCRIPTIONAL REGULATORY PROTEIN"/>
    <property type="match status" value="1"/>
</dbReference>
<dbReference type="PRINTS" id="PR01590">
    <property type="entry name" value="HTHFIS"/>
</dbReference>
<proteinExistence type="predicted"/>
<keyword evidence="2" id="KW-0067">ATP-binding</keyword>
<dbReference type="PROSITE" id="PS50045">
    <property type="entry name" value="SIGMA54_INTERACT_4"/>
    <property type="match status" value="1"/>
</dbReference>
<evidence type="ECO:0000256" key="5">
    <source>
        <dbReference type="ARBA" id="ARBA00023125"/>
    </source>
</evidence>
<dbReference type="InterPro" id="IPR058031">
    <property type="entry name" value="AAA_lid_NorR"/>
</dbReference>
<dbReference type="EMBL" id="QTUJ01000002">
    <property type="protein sequence ID" value="REF70330.1"/>
    <property type="molecule type" value="Genomic_DNA"/>
</dbReference>
<keyword evidence="4" id="KW-0805">Transcription regulation</keyword>
<evidence type="ECO:0000256" key="3">
    <source>
        <dbReference type="ARBA" id="ARBA00023012"/>
    </source>
</evidence>
<evidence type="ECO:0000256" key="6">
    <source>
        <dbReference type="ARBA" id="ARBA00023163"/>
    </source>
</evidence>
<dbReference type="InterPro" id="IPR003593">
    <property type="entry name" value="AAA+_ATPase"/>
</dbReference>
<sequence>MPESIQKEDWERFRALGSVPPSIREVVLRSWVRSRGRKEIETLKRAPSVAQDELRAIRSRNQRLRSAAQTAIRRAGYMLNDAGMMLLLCDRSGVVMEAEGDARILSRGQENHLHPGGHWNEDTIGTNAIGTALHLVKPVTISGVEHFCEAIQRWSCAAAPIKDPFSGELLGAIDISGPSEQSFGQVAAFSVTLAMQIEEAMRNAGLQEHRRLVERLLAERRDRSGDAIMVLDRFGQPVWSSAGFDAAAGRAWDGEGRALHLPADARDGDPGHLAARLRQVLPHADVDVLADRGDMLGVMLTLPRPGLRSRGPADPAVDLAQIGQSGACLGPICAAAAKYVEGNVPLLIEGPVGAGKETLARALHGAGPQASQRFEFVDCSLLDPDALRDDLVDAGALTRLAESGGTLCLDEPAQAPPPVQALLAQVLAHLRRAATAPLQILSLSSAGLAERMAQGELRSDLYFRLAAATLRLPALAERRDDLPALIRRFAAAYPQQRHGRALRFTPAAMLHLQAHDWPGNLRELRNLMESLGATSLSGLVDVADLPRHLTRPAGPRAESTLRDRERAEIAAAVAEAGGNMTEVARRLGIARSTLYLKLDQYGIPRPRRD</sequence>
<evidence type="ECO:0000313" key="9">
    <source>
        <dbReference type="Proteomes" id="UP000256941"/>
    </source>
</evidence>
<dbReference type="Pfam" id="PF02954">
    <property type="entry name" value="HTH_8"/>
    <property type="match status" value="1"/>
</dbReference>
<gene>
    <name evidence="8" type="ORF">BDD41_3059</name>
</gene>
<evidence type="ECO:0000256" key="4">
    <source>
        <dbReference type="ARBA" id="ARBA00023015"/>
    </source>
</evidence>
<dbReference type="CDD" id="cd00009">
    <property type="entry name" value="AAA"/>
    <property type="match status" value="1"/>
</dbReference>
<evidence type="ECO:0000313" key="8">
    <source>
        <dbReference type="EMBL" id="REF70330.1"/>
    </source>
</evidence>
<accession>A0A3D9XIS3</accession>
<protein>
    <submittedName>
        <fullName evidence="8">Transcriptional regulator of acetoin/glycerol metabolism</fullName>
    </submittedName>
</protein>
<evidence type="ECO:0000259" key="7">
    <source>
        <dbReference type="PROSITE" id="PS50045"/>
    </source>
</evidence>
<comment type="caution">
    <text evidence="8">The sequence shown here is derived from an EMBL/GenBank/DDBJ whole genome shotgun (WGS) entry which is preliminary data.</text>
</comment>
<dbReference type="InterPro" id="IPR002197">
    <property type="entry name" value="HTH_Fis"/>
</dbReference>
<keyword evidence="1" id="KW-0547">Nucleotide-binding</keyword>
<dbReference type="Gene3D" id="3.30.450.40">
    <property type="match status" value="1"/>
</dbReference>
<keyword evidence="6" id="KW-0804">Transcription</keyword>
<dbReference type="GO" id="GO:0043565">
    <property type="term" value="F:sequence-specific DNA binding"/>
    <property type="evidence" value="ECO:0007669"/>
    <property type="project" value="InterPro"/>
</dbReference>
<keyword evidence="5" id="KW-0238">DNA-binding</keyword>
<dbReference type="Pfam" id="PF25601">
    <property type="entry name" value="AAA_lid_14"/>
    <property type="match status" value="1"/>
</dbReference>
<dbReference type="GO" id="GO:0000160">
    <property type="term" value="P:phosphorelay signal transduction system"/>
    <property type="evidence" value="ECO:0007669"/>
    <property type="project" value="UniProtKB-KW"/>
</dbReference>
<dbReference type="AlphaFoldDB" id="A0A3D9XIS3"/>
<keyword evidence="3" id="KW-0902">Two-component regulatory system</keyword>
<dbReference type="Pfam" id="PF00158">
    <property type="entry name" value="Sigma54_activat"/>
    <property type="match status" value="1"/>
</dbReference>
<dbReference type="Gene3D" id="1.10.8.60">
    <property type="match status" value="1"/>
</dbReference>
<dbReference type="GO" id="GO:0006355">
    <property type="term" value="P:regulation of DNA-templated transcription"/>
    <property type="evidence" value="ECO:0007669"/>
    <property type="project" value="InterPro"/>
</dbReference>
<feature type="domain" description="Sigma-54 factor interaction" evidence="7">
    <location>
        <begin position="336"/>
        <end position="533"/>
    </location>
</feature>
<evidence type="ECO:0000256" key="2">
    <source>
        <dbReference type="ARBA" id="ARBA00022840"/>
    </source>
</evidence>
<name>A0A3D9XIS3_PARVE</name>
<dbReference type="InterPro" id="IPR003018">
    <property type="entry name" value="GAF"/>
</dbReference>
<dbReference type="Proteomes" id="UP000256941">
    <property type="component" value="Unassembled WGS sequence"/>
</dbReference>
<dbReference type="Gene3D" id="3.40.50.300">
    <property type="entry name" value="P-loop containing nucleotide triphosphate hydrolases"/>
    <property type="match status" value="1"/>
</dbReference>
<dbReference type="InterPro" id="IPR027417">
    <property type="entry name" value="P-loop_NTPase"/>
</dbReference>
<dbReference type="GO" id="GO:0005524">
    <property type="term" value="F:ATP binding"/>
    <property type="evidence" value="ECO:0007669"/>
    <property type="project" value="UniProtKB-KW"/>
</dbReference>
<reference evidence="8 9" key="1">
    <citation type="submission" date="2018-08" db="EMBL/GenBank/DDBJ databases">
        <title>Genomic Encyclopedia of Archaeal and Bacterial Type Strains, Phase II (KMG-II): from individual species to whole genera.</title>
        <authorList>
            <person name="Goeker M."/>
        </authorList>
    </citation>
    <scope>NUCLEOTIDE SEQUENCE [LARGE SCALE GENOMIC DNA]</scope>
    <source>
        <strain evidence="8 9">DSM 17099</strain>
    </source>
</reference>
<organism evidence="8 9">
    <name type="scientific">Paracoccus versutus</name>
    <name type="common">Thiobacillus versutus</name>
    <dbReference type="NCBI Taxonomy" id="34007"/>
    <lineage>
        <taxon>Bacteria</taxon>
        <taxon>Pseudomonadati</taxon>
        <taxon>Pseudomonadota</taxon>
        <taxon>Alphaproteobacteria</taxon>
        <taxon>Rhodobacterales</taxon>
        <taxon>Paracoccaceae</taxon>
        <taxon>Paracoccus</taxon>
    </lineage>
</organism>
<dbReference type="SUPFAM" id="SSF52540">
    <property type="entry name" value="P-loop containing nucleoside triphosphate hydrolases"/>
    <property type="match status" value="1"/>
</dbReference>
<dbReference type="InterPro" id="IPR002078">
    <property type="entry name" value="Sigma_54_int"/>
</dbReference>
<dbReference type="InterPro" id="IPR029016">
    <property type="entry name" value="GAF-like_dom_sf"/>
</dbReference>
<dbReference type="InterPro" id="IPR025944">
    <property type="entry name" value="Sigma_54_int_dom_CS"/>
</dbReference>
<dbReference type="SUPFAM" id="SSF46689">
    <property type="entry name" value="Homeodomain-like"/>
    <property type="match status" value="1"/>
</dbReference>
<dbReference type="InterPro" id="IPR009057">
    <property type="entry name" value="Homeodomain-like_sf"/>
</dbReference>
<evidence type="ECO:0000256" key="1">
    <source>
        <dbReference type="ARBA" id="ARBA00022741"/>
    </source>
</evidence>
<dbReference type="Pfam" id="PF01590">
    <property type="entry name" value="GAF"/>
    <property type="match status" value="1"/>
</dbReference>
<dbReference type="SMART" id="SM00382">
    <property type="entry name" value="AAA"/>
    <property type="match status" value="1"/>
</dbReference>
<dbReference type="PROSITE" id="PS00688">
    <property type="entry name" value="SIGMA54_INTERACT_3"/>
    <property type="match status" value="1"/>
</dbReference>
<dbReference type="Gene3D" id="1.10.10.60">
    <property type="entry name" value="Homeodomain-like"/>
    <property type="match status" value="1"/>
</dbReference>